<feature type="chain" id="PRO_5014966206" description="Lipoprotein" evidence="1">
    <location>
        <begin position="23"/>
        <end position="756"/>
    </location>
</feature>
<evidence type="ECO:0000313" key="2">
    <source>
        <dbReference type="EMBL" id="AUB31182.1"/>
    </source>
</evidence>
<dbReference type="RefSeq" id="WP_100916174.1">
    <property type="nucleotide sequence ID" value="NZ_CP025057.1"/>
</dbReference>
<evidence type="ECO:0008006" key="4">
    <source>
        <dbReference type="Google" id="ProtNLM"/>
    </source>
</evidence>
<keyword evidence="1" id="KW-0732">Signal</keyword>
<dbReference type="KEGG" id="sfz:SFLOR_v1c01210"/>
<protein>
    <recommendedName>
        <fullName evidence="4">Lipoprotein</fullName>
    </recommendedName>
</protein>
<dbReference type="Proteomes" id="UP000231823">
    <property type="component" value="Chromosome"/>
</dbReference>
<proteinExistence type="predicted"/>
<dbReference type="EMBL" id="CP025057">
    <property type="protein sequence ID" value="AUB31182.1"/>
    <property type="molecule type" value="Genomic_DNA"/>
</dbReference>
<sequence>MKKLLNVLAVMVLVGSSATVVACGTKKSGNDNNEKPNTNELQKEMLQGAEFISRLIIGGRHENLNYNINEILSMFLTPSPSAMNMPISYKNGDKNINLGTNISRFKNYLAPSLTNYNSENYAGMFASYIMGMYDNDFYESMINTGEDGAYYFNDTFSTTGNQGYNKKNGNNAMGYAAGLGKDINLSDNEERRNLAWGIQDTGALSNYLLNLGFDGANPTDTNGTSSPKSSATEKVGTNGSGYAWYNSILMKGSATRSKDYSGIKIAQSKLKDQQFQAANADKKSKINGKEFNSTGGLITKVAGEQNINGYISLFGSMLDNISDTKNGALVLSEFMNTLFPMINTKKSGLGAIGNSNNVSQAVGLTMTSGVWKGIKNLEENSLITSEALKTKIKSLDKAPTYSFLGMDIPKLSSLYKDAKRDKDKRSTNAKDIVEIIDELIKVYQESSNKKEFNEQFFWGENAPFKEAYSKIMEYTGHDNWKETMIGQNDDGGINLLKLAQSFYKMLTEDKTISQFELIIETFKDSETFRDLSTSEKNKFLKLIGWTEKGYEEDSLAGRIYKGFTNEENTGQKDFKRFFAGFKDYVAKAMKEVHDPVLKYLVEDDYWKVNDFKINTTSNTQLGGKMEFTLDYKGIGDVTSTASEQTEKVTVGKKFNPYQTIAKNQEDKWTDNLKEKLDPEKVQNSGKILGYGENGPIKNEQDLIKYDGLGNYQDYNNVQNSYKIIWENISKNSESPYWVITSVKCFNKNGQEFYNIY</sequence>
<evidence type="ECO:0000256" key="1">
    <source>
        <dbReference type="SAM" id="SignalP"/>
    </source>
</evidence>
<keyword evidence="3" id="KW-1185">Reference proteome</keyword>
<dbReference type="PROSITE" id="PS51257">
    <property type="entry name" value="PROKAR_LIPOPROTEIN"/>
    <property type="match status" value="1"/>
</dbReference>
<accession>A0A2K8SCK9</accession>
<dbReference type="OrthoDB" id="388278at2"/>
<organism evidence="2 3">
    <name type="scientific">Spiroplasma floricola 23-6</name>
    <dbReference type="NCBI Taxonomy" id="1336749"/>
    <lineage>
        <taxon>Bacteria</taxon>
        <taxon>Bacillati</taxon>
        <taxon>Mycoplasmatota</taxon>
        <taxon>Mollicutes</taxon>
        <taxon>Entomoplasmatales</taxon>
        <taxon>Spiroplasmataceae</taxon>
        <taxon>Spiroplasma</taxon>
    </lineage>
</organism>
<reference evidence="2 3" key="1">
    <citation type="submission" date="2017-12" db="EMBL/GenBank/DDBJ databases">
        <title>Complete genome sequence of Spiroplasma floricola 23-6 (ATCC 29989).</title>
        <authorList>
            <person name="Tsai Y.-M."/>
            <person name="Wu P.-S."/>
            <person name="Lo W.-S."/>
            <person name="Kuo C.-H."/>
        </authorList>
    </citation>
    <scope>NUCLEOTIDE SEQUENCE [LARGE SCALE GENOMIC DNA]</scope>
    <source>
        <strain evidence="2 3">23-6</strain>
    </source>
</reference>
<feature type="signal peptide" evidence="1">
    <location>
        <begin position="1"/>
        <end position="22"/>
    </location>
</feature>
<dbReference type="AlphaFoldDB" id="A0A2K8SCK9"/>
<evidence type="ECO:0000313" key="3">
    <source>
        <dbReference type="Proteomes" id="UP000231823"/>
    </source>
</evidence>
<gene>
    <name evidence="2" type="ORF">SFLOR_v1c01210</name>
</gene>
<name>A0A2K8SCK9_9MOLU</name>